<evidence type="ECO:0000313" key="2">
    <source>
        <dbReference type="EMBL" id="CAF4653536.1"/>
    </source>
</evidence>
<dbReference type="Proteomes" id="UP000663855">
    <property type="component" value="Unassembled WGS sequence"/>
</dbReference>
<dbReference type="EMBL" id="CAJOBJ010115974">
    <property type="protein sequence ID" value="CAF4653536.1"/>
    <property type="molecule type" value="Genomic_DNA"/>
</dbReference>
<evidence type="ECO:0000313" key="5">
    <source>
        <dbReference type="Proteomes" id="UP000663855"/>
    </source>
</evidence>
<name>A0A815A271_9BILA</name>
<protein>
    <submittedName>
        <fullName evidence="1">Uncharacterized protein</fullName>
    </submittedName>
</protein>
<proteinExistence type="predicted"/>
<accession>A0A815A271</accession>
<dbReference type="Proteomes" id="UP000681967">
    <property type="component" value="Unassembled WGS sequence"/>
</dbReference>
<evidence type="ECO:0000313" key="3">
    <source>
        <dbReference type="EMBL" id="CAF4820169.1"/>
    </source>
</evidence>
<reference evidence="1" key="1">
    <citation type="submission" date="2021-02" db="EMBL/GenBank/DDBJ databases">
        <authorList>
            <person name="Nowell W R."/>
        </authorList>
    </citation>
    <scope>NUCLEOTIDE SEQUENCE</scope>
</reference>
<dbReference type="EMBL" id="CAJNOV010006504">
    <property type="protein sequence ID" value="CAF1249504.1"/>
    <property type="molecule type" value="Genomic_DNA"/>
</dbReference>
<dbReference type="Proteomes" id="UP000681720">
    <property type="component" value="Unassembled WGS sequence"/>
</dbReference>
<gene>
    <name evidence="3" type="ORF">BYL167_LOCUS48963</name>
    <name evidence="1" type="ORF">CJN711_LOCUS14415</name>
    <name evidence="2" type="ORF">GIL414_LOCUS41168</name>
    <name evidence="4" type="ORF">SMN809_LOCUS68649</name>
</gene>
<dbReference type="AlphaFoldDB" id="A0A815A271"/>
<sequence>MSATSFGSFLRPSDLKSVKSFAIRPLRTPFMGRSVLTSFIDDTDLMKNETNDINFSDYNPLMKFKKRRSIMALLNQRYWMNSKRRGPLLG</sequence>
<organism evidence="1 5">
    <name type="scientific">Rotaria magnacalcarata</name>
    <dbReference type="NCBI Taxonomy" id="392030"/>
    <lineage>
        <taxon>Eukaryota</taxon>
        <taxon>Metazoa</taxon>
        <taxon>Spiralia</taxon>
        <taxon>Gnathifera</taxon>
        <taxon>Rotifera</taxon>
        <taxon>Eurotatoria</taxon>
        <taxon>Bdelloidea</taxon>
        <taxon>Philodinida</taxon>
        <taxon>Philodinidae</taxon>
        <taxon>Rotaria</taxon>
    </lineage>
</organism>
<comment type="caution">
    <text evidence="1">The sequence shown here is derived from an EMBL/GenBank/DDBJ whole genome shotgun (WGS) entry which is preliminary data.</text>
</comment>
<evidence type="ECO:0000313" key="4">
    <source>
        <dbReference type="EMBL" id="CAF5179944.1"/>
    </source>
</evidence>
<dbReference type="EMBL" id="CAJOBH010144508">
    <property type="protein sequence ID" value="CAF4820169.1"/>
    <property type="molecule type" value="Genomic_DNA"/>
</dbReference>
<dbReference type="Proteomes" id="UP000676336">
    <property type="component" value="Unassembled WGS sequence"/>
</dbReference>
<dbReference type="EMBL" id="CAJOBI010317826">
    <property type="protein sequence ID" value="CAF5179944.1"/>
    <property type="molecule type" value="Genomic_DNA"/>
</dbReference>
<evidence type="ECO:0000313" key="1">
    <source>
        <dbReference type="EMBL" id="CAF1249504.1"/>
    </source>
</evidence>